<feature type="domain" description="UPAR/Ly6" evidence="2">
    <location>
        <begin position="75"/>
        <end position="139"/>
    </location>
</feature>
<organism evidence="3 4">
    <name type="scientific">Monodon monoceros</name>
    <name type="common">Narwhal</name>
    <name type="synonym">Ceratodon monodon</name>
    <dbReference type="NCBI Taxonomy" id="40151"/>
    <lineage>
        <taxon>Eukaryota</taxon>
        <taxon>Metazoa</taxon>
        <taxon>Chordata</taxon>
        <taxon>Craniata</taxon>
        <taxon>Vertebrata</taxon>
        <taxon>Euteleostomi</taxon>
        <taxon>Mammalia</taxon>
        <taxon>Eutheria</taxon>
        <taxon>Laurasiatheria</taxon>
        <taxon>Artiodactyla</taxon>
        <taxon>Whippomorpha</taxon>
        <taxon>Cetacea</taxon>
        <taxon>Odontoceti</taxon>
        <taxon>Monodontidae</taxon>
        <taxon>Monodon</taxon>
    </lineage>
</organism>
<proteinExistence type="predicted"/>
<accession>A0A4U1EE62</accession>
<evidence type="ECO:0000259" key="2">
    <source>
        <dbReference type="Pfam" id="PF00021"/>
    </source>
</evidence>
<feature type="non-terminal residue" evidence="3">
    <location>
        <position position="196"/>
    </location>
</feature>
<dbReference type="Proteomes" id="UP000308365">
    <property type="component" value="Unassembled WGS sequence"/>
</dbReference>
<dbReference type="InterPro" id="IPR016054">
    <property type="entry name" value="LY6_UPA_recep-like"/>
</dbReference>
<name>A0A4U1EE62_MONMO</name>
<dbReference type="AlphaFoldDB" id="A0A4U1EE62"/>
<dbReference type="Pfam" id="PF00021">
    <property type="entry name" value="UPAR_LY6"/>
    <property type="match status" value="1"/>
</dbReference>
<keyword evidence="1" id="KW-0732">Signal</keyword>
<evidence type="ECO:0000313" key="4">
    <source>
        <dbReference type="Proteomes" id="UP000308365"/>
    </source>
</evidence>
<feature type="signal peptide" evidence="1">
    <location>
        <begin position="1"/>
        <end position="24"/>
    </location>
</feature>
<feature type="non-terminal residue" evidence="3">
    <location>
        <position position="1"/>
    </location>
</feature>
<comment type="caution">
    <text evidence="3">The sequence shown here is derived from an EMBL/GenBank/DDBJ whole genome shotgun (WGS) entry which is preliminary data.</text>
</comment>
<dbReference type="EMBL" id="RWIC01001890">
    <property type="protein sequence ID" value="TKC34405.1"/>
    <property type="molecule type" value="Genomic_DNA"/>
</dbReference>
<feature type="chain" id="PRO_5020634162" description="UPAR/Ly6 domain-containing protein" evidence="1">
    <location>
        <begin position="25"/>
        <end position="196"/>
    </location>
</feature>
<sequence>ADMDKSLLLLLGVLPFVLFQGVGGNYCTGHLQTKNMEAKTSETINFSPSFDLAYFNRDPLSLRLPYSLAQIIEIIQCRMCHLQFPGEKCSRGRGICTATMEEACTTGRIFRNNGTPWLTFRGCLKNCANVNNIMEGLSGKLQVLQKTSGVMSDRPRVKQIIGFEELKPLAELWAGFRELKLIPDCPPETYILKPVA</sequence>
<evidence type="ECO:0000256" key="1">
    <source>
        <dbReference type="SAM" id="SignalP"/>
    </source>
</evidence>
<evidence type="ECO:0000313" key="3">
    <source>
        <dbReference type="EMBL" id="TKC34405.1"/>
    </source>
</evidence>
<protein>
    <recommendedName>
        <fullName evidence="2">UPAR/Ly6 domain-containing protein</fullName>
    </recommendedName>
</protein>
<gene>
    <name evidence="3" type="ORF">EI555_018671</name>
</gene>
<reference evidence="4" key="1">
    <citation type="journal article" date="2019" name="IScience">
        <title>Narwhal Genome Reveals Long-Term Low Genetic Diversity despite Current Large Abundance Size.</title>
        <authorList>
            <person name="Westbury M.V."/>
            <person name="Petersen B."/>
            <person name="Garde E."/>
            <person name="Heide-Jorgensen M.P."/>
            <person name="Lorenzen E.D."/>
        </authorList>
    </citation>
    <scope>NUCLEOTIDE SEQUENCE [LARGE SCALE GENOMIC DNA]</scope>
</reference>